<evidence type="ECO:0000256" key="1">
    <source>
        <dbReference type="ARBA" id="ARBA00004651"/>
    </source>
</evidence>
<keyword evidence="2 5" id="KW-0812">Transmembrane</keyword>
<feature type="transmembrane region" description="Helical" evidence="5">
    <location>
        <begin position="319"/>
        <end position="337"/>
    </location>
</feature>
<dbReference type="CDD" id="cd17489">
    <property type="entry name" value="MFS_YfcJ_like"/>
    <property type="match status" value="1"/>
</dbReference>
<dbReference type="InterPro" id="IPR011701">
    <property type="entry name" value="MFS"/>
</dbReference>
<feature type="transmembrane region" description="Helical" evidence="5">
    <location>
        <begin position="60"/>
        <end position="81"/>
    </location>
</feature>
<gene>
    <name evidence="7" type="ORF">NCTC10288_00860</name>
</gene>
<dbReference type="AlphaFoldDB" id="A0A2X4R8B8"/>
<evidence type="ECO:0000256" key="4">
    <source>
        <dbReference type="ARBA" id="ARBA00023136"/>
    </source>
</evidence>
<dbReference type="InterPro" id="IPR020846">
    <property type="entry name" value="MFS_dom"/>
</dbReference>
<feature type="transmembrane region" description="Helical" evidence="5">
    <location>
        <begin position="181"/>
        <end position="201"/>
    </location>
</feature>
<keyword evidence="3 5" id="KW-1133">Transmembrane helix</keyword>
<proteinExistence type="predicted"/>
<evidence type="ECO:0000256" key="5">
    <source>
        <dbReference type="SAM" id="Phobius"/>
    </source>
</evidence>
<dbReference type="EMBL" id="LS483460">
    <property type="protein sequence ID" value="SQH99507.1"/>
    <property type="molecule type" value="Genomic_DNA"/>
</dbReference>
<dbReference type="Proteomes" id="UP000249264">
    <property type="component" value="Chromosome 1"/>
</dbReference>
<dbReference type="InterPro" id="IPR036259">
    <property type="entry name" value="MFS_trans_sf"/>
</dbReference>
<dbReference type="InterPro" id="IPR052714">
    <property type="entry name" value="MFS_Exporter"/>
</dbReference>
<feature type="transmembrane region" description="Helical" evidence="5">
    <location>
        <begin position="151"/>
        <end position="175"/>
    </location>
</feature>
<protein>
    <submittedName>
        <fullName evidence="7">Permease of the major facilitator superfamily</fullName>
    </submittedName>
</protein>
<dbReference type="KEGG" id="cmin:NCTC10288_00860"/>
<evidence type="ECO:0000259" key="6">
    <source>
        <dbReference type="PROSITE" id="PS50850"/>
    </source>
</evidence>
<evidence type="ECO:0000256" key="3">
    <source>
        <dbReference type="ARBA" id="ARBA00022989"/>
    </source>
</evidence>
<feature type="transmembrane region" description="Helical" evidence="5">
    <location>
        <begin position="222"/>
        <end position="240"/>
    </location>
</feature>
<evidence type="ECO:0000313" key="7">
    <source>
        <dbReference type="EMBL" id="SQH99507.1"/>
    </source>
</evidence>
<dbReference type="Pfam" id="PF07690">
    <property type="entry name" value="MFS_1"/>
    <property type="match status" value="1"/>
</dbReference>
<sequence>MAAGHLFGRGGGEVTEATPTSVWKVAGFKETMIAVVSAFGAWSVLLPVVPLAVLDAGGSATLAGATTGVFMLATVLTQMITPMLLRIFGYRPIMASSALLLGVPALGHMLGDAAPIALGFSALRGVGFGALTVAENALIAEITPRRLLGKATGIFGLFIGAAQMAFLPVGLAVAAAYNYNLVYLLAAGLGLLGFFTCILVPKIKAAPVGSPDPSDTTPRAPMWKLVLVPALALTSFSVSYGVASNFISPAVRELDPERGAVLGGFMLSVIGGAAMIFRYVAGVVADRAGRPGTLMIPAQIFSVFGVGLIAAVLWQEWSIWLLVFGTMVYGAGFGIVQNEALLAMFDRLPRERLSEGSAVWNIFYDGGTGLGSTALGAVVAMSGYDGAFAVGSAIIAVGLLMTLADSALGKTRVSEINDIQTRLRMIRRPRRPGKEPR</sequence>
<evidence type="ECO:0000256" key="2">
    <source>
        <dbReference type="ARBA" id="ARBA00022692"/>
    </source>
</evidence>
<dbReference type="PANTHER" id="PTHR23531">
    <property type="entry name" value="QUINOLENE RESISTANCE PROTEIN NORA"/>
    <property type="match status" value="1"/>
</dbReference>
<reference evidence="7 8" key="1">
    <citation type="submission" date="2018-06" db="EMBL/GenBank/DDBJ databases">
        <authorList>
            <consortium name="Pathogen Informatics"/>
            <person name="Doyle S."/>
        </authorList>
    </citation>
    <scope>NUCLEOTIDE SEQUENCE [LARGE SCALE GENOMIC DNA]</scope>
    <source>
        <strain evidence="7 8">NCTC10288</strain>
    </source>
</reference>
<dbReference type="PANTHER" id="PTHR23531:SF1">
    <property type="entry name" value="QUINOLENE RESISTANCE PROTEIN NORA"/>
    <property type="match status" value="1"/>
</dbReference>
<feature type="transmembrane region" description="Helical" evidence="5">
    <location>
        <begin position="93"/>
        <end position="110"/>
    </location>
</feature>
<comment type="subcellular location">
    <subcellularLocation>
        <location evidence="1">Cell membrane</location>
        <topology evidence="1">Multi-pass membrane protein</topology>
    </subcellularLocation>
</comment>
<accession>A0A2X4R8B8</accession>
<dbReference type="Gene3D" id="1.20.1250.20">
    <property type="entry name" value="MFS general substrate transporter like domains"/>
    <property type="match status" value="1"/>
</dbReference>
<keyword evidence="4 5" id="KW-0472">Membrane</keyword>
<feature type="transmembrane region" description="Helical" evidence="5">
    <location>
        <begin position="293"/>
        <end position="313"/>
    </location>
</feature>
<feature type="transmembrane region" description="Helical" evidence="5">
    <location>
        <begin position="260"/>
        <end position="281"/>
    </location>
</feature>
<feature type="transmembrane region" description="Helical" evidence="5">
    <location>
        <begin position="33"/>
        <end position="54"/>
    </location>
</feature>
<dbReference type="PROSITE" id="PS50850">
    <property type="entry name" value="MFS"/>
    <property type="match status" value="1"/>
</dbReference>
<dbReference type="SUPFAM" id="SSF103473">
    <property type="entry name" value="MFS general substrate transporter"/>
    <property type="match status" value="1"/>
</dbReference>
<feature type="domain" description="Major facilitator superfamily (MFS) profile" evidence="6">
    <location>
        <begin position="26"/>
        <end position="410"/>
    </location>
</feature>
<evidence type="ECO:0000313" key="8">
    <source>
        <dbReference type="Proteomes" id="UP000249264"/>
    </source>
</evidence>
<dbReference type="STRING" id="38301.NX84_09090"/>
<organism evidence="7 8">
    <name type="scientific">Corynebacterium minutissimum</name>
    <dbReference type="NCBI Taxonomy" id="38301"/>
    <lineage>
        <taxon>Bacteria</taxon>
        <taxon>Bacillati</taxon>
        <taxon>Actinomycetota</taxon>
        <taxon>Actinomycetes</taxon>
        <taxon>Mycobacteriales</taxon>
        <taxon>Corynebacteriaceae</taxon>
        <taxon>Corynebacterium</taxon>
    </lineage>
</organism>
<dbReference type="GO" id="GO:0005886">
    <property type="term" value="C:plasma membrane"/>
    <property type="evidence" value="ECO:0007669"/>
    <property type="project" value="UniProtKB-SubCell"/>
</dbReference>
<dbReference type="GO" id="GO:0022857">
    <property type="term" value="F:transmembrane transporter activity"/>
    <property type="evidence" value="ECO:0007669"/>
    <property type="project" value="InterPro"/>
</dbReference>
<feature type="transmembrane region" description="Helical" evidence="5">
    <location>
        <begin position="386"/>
        <end position="404"/>
    </location>
</feature>
<feature type="transmembrane region" description="Helical" evidence="5">
    <location>
        <begin position="358"/>
        <end position="380"/>
    </location>
</feature>
<name>A0A2X4R8B8_9CORY</name>